<keyword evidence="8" id="KW-0106">Calcium</keyword>
<dbReference type="FunFam" id="1.10.287.70:FF:000041">
    <property type="entry name" value="Transient receptor potential cation channel subfamily C member 7"/>
    <property type="match status" value="1"/>
</dbReference>
<evidence type="ECO:0000256" key="1">
    <source>
        <dbReference type="ARBA" id="ARBA00004651"/>
    </source>
</evidence>
<keyword evidence="13" id="KW-0325">Glycoprotein</keyword>
<feature type="domain" description="Transient receptor ion channel" evidence="18">
    <location>
        <begin position="207"/>
        <end position="269"/>
    </location>
</feature>
<dbReference type="Pfam" id="PF08344">
    <property type="entry name" value="TRP_2"/>
    <property type="match status" value="1"/>
</dbReference>
<keyword evidence="9 17" id="KW-1133">Transmembrane helix</keyword>
<keyword evidence="5" id="KW-0107">Calcium channel</keyword>
<dbReference type="InterPro" id="IPR036770">
    <property type="entry name" value="Ankyrin_rpt-contain_sf"/>
</dbReference>
<name>A0A8K0A4N7_BRALA</name>
<evidence type="ECO:0000256" key="9">
    <source>
        <dbReference type="ARBA" id="ARBA00022989"/>
    </source>
</evidence>
<feature type="transmembrane region" description="Helical" evidence="17">
    <location>
        <begin position="545"/>
        <end position="566"/>
    </location>
</feature>
<evidence type="ECO:0000259" key="18">
    <source>
        <dbReference type="SMART" id="SM01420"/>
    </source>
</evidence>
<dbReference type="NCBIfam" id="TIGR00870">
    <property type="entry name" value="trp"/>
    <property type="match status" value="1"/>
</dbReference>
<feature type="transmembrane region" description="Helical" evidence="17">
    <location>
        <begin position="446"/>
        <end position="463"/>
    </location>
</feature>
<dbReference type="GO" id="GO:0034703">
    <property type="term" value="C:cation channel complex"/>
    <property type="evidence" value="ECO:0007669"/>
    <property type="project" value="TreeGrafter"/>
</dbReference>
<feature type="compositionally biased region" description="Polar residues" evidence="16">
    <location>
        <begin position="8"/>
        <end position="19"/>
    </location>
</feature>
<feature type="transmembrane region" description="Helical" evidence="17">
    <location>
        <begin position="483"/>
        <end position="504"/>
    </location>
</feature>
<dbReference type="SMART" id="SM00248">
    <property type="entry name" value="ANK"/>
    <property type="match status" value="3"/>
</dbReference>
<dbReference type="SMART" id="SM01420">
    <property type="entry name" value="TRP_2"/>
    <property type="match status" value="1"/>
</dbReference>
<comment type="catalytic activity">
    <reaction evidence="15">
        <text>Ca(2+)(in) = Ca(2+)(out)</text>
        <dbReference type="Rhea" id="RHEA:29671"/>
        <dbReference type="ChEBI" id="CHEBI:29108"/>
    </reaction>
</comment>
<keyword evidence="3" id="KW-1003">Cell membrane</keyword>
<dbReference type="GO" id="GO:0015279">
    <property type="term" value="F:store-operated calcium channel activity"/>
    <property type="evidence" value="ECO:0007669"/>
    <property type="project" value="TreeGrafter"/>
</dbReference>
<dbReference type="PRINTS" id="PR01097">
    <property type="entry name" value="TRNSRECEPTRP"/>
</dbReference>
<evidence type="ECO:0000256" key="5">
    <source>
        <dbReference type="ARBA" id="ARBA00022673"/>
    </source>
</evidence>
<organism evidence="19 20">
    <name type="scientific">Branchiostoma lanceolatum</name>
    <name type="common">Common lancelet</name>
    <name type="synonym">Amphioxus lanceolatum</name>
    <dbReference type="NCBI Taxonomy" id="7740"/>
    <lineage>
        <taxon>Eukaryota</taxon>
        <taxon>Metazoa</taxon>
        <taxon>Chordata</taxon>
        <taxon>Cephalochordata</taxon>
        <taxon>Leptocardii</taxon>
        <taxon>Amphioxiformes</taxon>
        <taxon>Branchiostomatidae</taxon>
        <taxon>Branchiostoma</taxon>
    </lineage>
</organism>
<evidence type="ECO:0000256" key="17">
    <source>
        <dbReference type="SAM" id="Phobius"/>
    </source>
</evidence>
<proteinExistence type="predicted"/>
<keyword evidence="6 17" id="KW-0812">Transmembrane</keyword>
<dbReference type="PANTHER" id="PTHR10117:SF79">
    <property type="entry name" value="SHORT TRANSIENT RECEPTOR POTENTIAL CHANNEL 3-LIKE"/>
    <property type="match status" value="1"/>
</dbReference>
<dbReference type="EMBL" id="OV696691">
    <property type="protein sequence ID" value="CAH1268040.1"/>
    <property type="molecule type" value="Genomic_DNA"/>
</dbReference>
<evidence type="ECO:0000256" key="12">
    <source>
        <dbReference type="ARBA" id="ARBA00023136"/>
    </source>
</evidence>
<dbReference type="InterPro" id="IPR005821">
    <property type="entry name" value="Ion_trans_dom"/>
</dbReference>
<feature type="region of interest" description="Disordered" evidence="16">
    <location>
        <begin position="1"/>
        <end position="25"/>
    </location>
</feature>
<evidence type="ECO:0000256" key="7">
    <source>
        <dbReference type="ARBA" id="ARBA00022737"/>
    </source>
</evidence>
<dbReference type="SUPFAM" id="SSF48403">
    <property type="entry name" value="Ankyrin repeat"/>
    <property type="match status" value="1"/>
</dbReference>
<dbReference type="Pfam" id="PF12796">
    <property type="entry name" value="Ank_2"/>
    <property type="match status" value="1"/>
</dbReference>
<dbReference type="Pfam" id="PF00520">
    <property type="entry name" value="Ion_trans"/>
    <property type="match status" value="1"/>
</dbReference>
<evidence type="ECO:0000256" key="4">
    <source>
        <dbReference type="ARBA" id="ARBA00022568"/>
    </source>
</evidence>
<evidence type="ECO:0000256" key="13">
    <source>
        <dbReference type="ARBA" id="ARBA00023180"/>
    </source>
</evidence>
<keyword evidence="2" id="KW-0813">Transport</keyword>
<evidence type="ECO:0000256" key="8">
    <source>
        <dbReference type="ARBA" id="ARBA00022837"/>
    </source>
</evidence>
<dbReference type="GO" id="GO:0005886">
    <property type="term" value="C:plasma membrane"/>
    <property type="evidence" value="ECO:0007669"/>
    <property type="project" value="UniProtKB-SubCell"/>
</dbReference>
<feature type="transmembrane region" description="Helical" evidence="17">
    <location>
        <begin position="586"/>
        <end position="605"/>
    </location>
</feature>
<dbReference type="Gene3D" id="1.25.40.20">
    <property type="entry name" value="Ankyrin repeat-containing domain"/>
    <property type="match status" value="1"/>
</dbReference>
<dbReference type="PANTHER" id="PTHR10117">
    <property type="entry name" value="TRANSIENT RECEPTOR POTENTIAL CHANNEL"/>
    <property type="match status" value="1"/>
</dbReference>
<keyword evidence="20" id="KW-1185">Reference proteome</keyword>
<dbReference type="InterPro" id="IPR002110">
    <property type="entry name" value="Ankyrin_rpt"/>
</dbReference>
<dbReference type="GO" id="GO:0070679">
    <property type="term" value="F:inositol 1,4,5 trisphosphate binding"/>
    <property type="evidence" value="ECO:0007669"/>
    <property type="project" value="TreeGrafter"/>
</dbReference>
<sequence>MTAPRPTRTATMQRSNTAMRKNHRRANQRGAAYIFNDKCPILTPEEERFLTAAEYGDIPTVRKLLEESTTLNVNCVDYMGQTALQLAVGNEHLEVTELLLLQPNCQRIGDALLLAISKGYMRITETLLNHPAFSEKHKRFGGLLNTSPTTEELEGDIAEFYRMDQDGTRFSPDITPIILAAHCNEYEIVQMLLMRGAKIERPHNYFCRCEECIRKQRSDSFSHSRSRINAYKGLASPAYLALSNSDPVMVALDLCNELAGLANIEKEFKCEYKQLNKQCKDFVVGILDLCHNTQEVQAILNTSPDDEEERETTSARPGLERLKIAIKYKVKKFVAHPNCQQQLVNIWYEGVEGLRQKPTSIKCLLVLSVAAFLPFLAVAYWIAPCSRAGRVLRSPFMKFLAHASSFAIFLVLLVLNSAERFEGFSTGNVNTTHPPSIAGRDRVGRWEPIELLVILWVLGMIWAEVKELWGSGLKDYTSQMWNLLDFSMLSTFLASFATRFVAWYKVYEATTYMNAHPGNYSGTQWEYYTKERSDRKYWVASDPELVAEGLFAVGIVLSFSRIAYILPANESIGPLQISLGKTILDILKFMVIFFLVFTAFMLAMFQLYSYYRGAKDHAAFVTLEETFKALFWSMFGLSEVKGVHLRYDHKFIENVGYILFGAYNVITVVVLINMLIAMISNSYQEIEDDSDVEWKFARTKLWLSYFEEGMTMPAPFNLMPSPKTFFYIIVGTKNLLCELCSCKKKKKMKRYDTESRMTRRSNGAMGSHASLDNSFPMMNCIRSIDAPSEYQCIMKRLVKRYILTAQRAQEEGEINEGELEEIKQDISSLRYELLEGKEDTNRQIWLIGKKIDHYLGAPSPAEQSVHIGNVAGTTLHADRDY</sequence>
<dbReference type="GO" id="GO:0007338">
    <property type="term" value="P:single fertilization"/>
    <property type="evidence" value="ECO:0007669"/>
    <property type="project" value="TreeGrafter"/>
</dbReference>
<evidence type="ECO:0000256" key="6">
    <source>
        <dbReference type="ARBA" id="ARBA00022692"/>
    </source>
</evidence>
<reference evidence="19" key="1">
    <citation type="submission" date="2022-01" db="EMBL/GenBank/DDBJ databases">
        <authorList>
            <person name="Braso-Vives M."/>
        </authorList>
    </citation>
    <scope>NUCLEOTIDE SEQUENCE</scope>
</reference>
<evidence type="ECO:0000313" key="19">
    <source>
        <dbReference type="EMBL" id="CAH1268040.1"/>
    </source>
</evidence>
<evidence type="ECO:0000256" key="16">
    <source>
        <dbReference type="SAM" id="MobiDB-lite"/>
    </source>
</evidence>
<keyword evidence="12 17" id="KW-0472">Membrane</keyword>
<dbReference type="Proteomes" id="UP000838412">
    <property type="component" value="Chromosome 6"/>
</dbReference>
<evidence type="ECO:0000313" key="20">
    <source>
        <dbReference type="Proteomes" id="UP000838412"/>
    </source>
</evidence>
<keyword evidence="7" id="KW-0677">Repeat</keyword>
<accession>A0A8K0A4N7</accession>
<dbReference type="FunFam" id="1.25.40.20:FF:000157">
    <property type="entry name" value="short transient receptor potential channel 6 isoform X1"/>
    <property type="match status" value="1"/>
</dbReference>
<evidence type="ECO:0000256" key="14">
    <source>
        <dbReference type="ARBA" id="ARBA00023303"/>
    </source>
</evidence>
<dbReference type="AlphaFoldDB" id="A0A8K0A4N7"/>
<dbReference type="Pfam" id="PF00023">
    <property type="entry name" value="Ank"/>
    <property type="match status" value="1"/>
</dbReference>
<dbReference type="Gene3D" id="1.10.287.70">
    <property type="match status" value="1"/>
</dbReference>
<feature type="transmembrane region" description="Helical" evidence="17">
    <location>
        <begin position="395"/>
        <end position="415"/>
    </location>
</feature>
<keyword evidence="4" id="KW-0109">Calcium transport</keyword>
<evidence type="ECO:0000256" key="15">
    <source>
        <dbReference type="ARBA" id="ARBA00036634"/>
    </source>
</evidence>
<dbReference type="GO" id="GO:0051480">
    <property type="term" value="P:regulation of cytosolic calcium ion concentration"/>
    <property type="evidence" value="ECO:0007669"/>
    <property type="project" value="TreeGrafter"/>
</dbReference>
<protein>
    <submittedName>
        <fullName evidence="19">TRPC7 protein</fullName>
    </submittedName>
</protein>
<feature type="transmembrane region" description="Helical" evidence="17">
    <location>
        <begin position="655"/>
        <end position="679"/>
    </location>
</feature>
<dbReference type="InterPro" id="IPR013555">
    <property type="entry name" value="TRP_dom"/>
</dbReference>
<keyword evidence="11" id="KW-0406">Ion transport</keyword>
<evidence type="ECO:0000256" key="2">
    <source>
        <dbReference type="ARBA" id="ARBA00022448"/>
    </source>
</evidence>
<evidence type="ECO:0000256" key="3">
    <source>
        <dbReference type="ARBA" id="ARBA00022475"/>
    </source>
</evidence>
<evidence type="ECO:0000256" key="10">
    <source>
        <dbReference type="ARBA" id="ARBA00023043"/>
    </source>
</evidence>
<feature type="transmembrane region" description="Helical" evidence="17">
    <location>
        <begin position="363"/>
        <end position="383"/>
    </location>
</feature>
<dbReference type="OrthoDB" id="2373987at2759"/>
<comment type="subcellular location">
    <subcellularLocation>
        <location evidence="1">Cell membrane</location>
        <topology evidence="1">Multi-pass membrane protein</topology>
    </subcellularLocation>
</comment>
<evidence type="ECO:0000256" key="11">
    <source>
        <dbReference type="ARBA" id="ARBA00023065"/>
    </source>
</evidence>
<keyword evidence="10" id="KW-0040">ANK repeat</keyword>
<gene>
    <name evidence="19" type="primary">TRPC7</name>
    <name evidence="19" type="ORF">BLAG_LOCUS21136</name>
</gene>
<dbReference type="InterPro" id="IPR002153">
    <property type="entry name" value="TRPC_channel"/>
</dbReference>
<keyword evidence="14" id="KW-0407">Ion channel</keyword>